<sequence>MAPRFRTLGQKKSQPTVDPPTALVPPISQVPLLALALVLALTAQARVEPSSLESPLIDKRKGKQLARGPFKKSKKKKGEMSSAFPPLLRCSGQAMEAQVLHRRARQAAKLDSKAAEKVKLDLATIQKRDASYDVVTKTPGEVATVQEQLDKALG</sequence>
<proteinExistence type="predicted"/>
<accession>A0A7J0HEF3</accession>
<gene>
    <name evidence="2" type="ORF">Acr_29g0002660</name>
</gene>
<evidence type="ECO:0000313" key="2">
    <source>
        <dbReference type="EMBL" id="GFZ21104.1"/>
    </source>
</evidence>
<keyword evidence="3" id="KW-1185">Reference proteome</keyword>
<protein>
    <submittedName>
        <fullName evidence="2">Uncharacterized protein</fullName>
    </submittedName>
</protein>
<comment type="caution">
    <text evidence="2">The sequence shown here is derived from an EMBL/GenBank/DDBJ whole genome shotgun (WGS) entry which is preliminary data.</text>
</comment>
<dbReference type="AlphaFoldDB" id="A0A7J0HEF3"/>
<evidence type="ECO:0000256" key="1">
    <source>
        <dbReference type="SAM" id="MobiDB-lite"/>
    </source>
</evidence>
<feature type="compositionally biased region" description="Basic residues" evidence="1">
    <location>
        <begin position="60"/>
        <end position="77"/>
    </location>
</feature>
<dbReference type="Proteomes" id="UP000585474">
    <property type="component" value="Unassembled WGS sequence"/>
</dbReference>
<name>A0A7J0HEF3_9ERIC</name>
<reference evidence="2 3" key="1">
    <citation type="submission" date="2019-07" db="EMBL/GenBank/DDBJ databases">
        <title>De Novo Assembly of kiwifruit Actinidia rufa.</title>
        <authorList>
            <person name="Sugita-Konishi S."/>
            <person name="Sato K."/>
            <person name="Mori E."/>
            <person name="Abe Y."/>
            <person name="Kisaki G."/>
            <person name="Hamano K."/>
            <person name="Suezawa K."/>
            <person name="Otani M."/>
            <person name="Fukuda T."/>
            <person name="Manabe T."/>
            <person name="Gomi K."/>
            <person name="Tabuchi M."/>
            <person name="Akimitsu K."/>
            <person name="Kataoka I."/>
        </authorList>
    </citation>
    <scope>NUCLEOTIDE SEQUENCE [LARGE SCALE GENOMIC DNA]</scope>
    <source>
        <strain evidence="3">cv. Fuchu</strain>
    </source>
</reference>
<evidence type="ECO:0000313" key="3">
    <source>
        <dbReference type="Proteomes" id="UP000585474"/>
    </source>
</evidence>
<feature type="region of interest" description="Disordered" evidence="1">
    <location>
        <begin position="47"/>
        <end position="85"/>
    </location>
</feature>
<dbReference type="EMBL" id="BJWL01000029">
    <property type="protein sequence ID" value="GFZ21104.1"/>
    <property type="molecule type" value="Genomic_DNA"/>
</dbReference>
<organism evidence="2 3">
    <name type="scientific">Actinidia rufa</name>
    <dbReference type="NCBI Taxonomy" id="165716"/>
    <lineage>
        <taxon>Eukaryota</taxon>
        <taxon>Viridiplantae</taxon>
        <taxon>Streptophyta</taxon>
        <taxon>Embryophyta</taxon>
        <taxon>Tracheophyta</taxon>
        <taxon>Spermatophyta</taxon>
        <taxon>Magnoliopsida</taxon>
        <taxon>eudicotyledons</taxon>
        <taxon>Gunneridae</taxon>
        <taxon>Pentapetalae</taxon>
        <taxon>asterids</taxon>
        <taxon>Ericales</taxon>
        <taxon>Actinidiaceae</taxon>
        <taxon>Actinidia</taxon>
    </lineage>
</organism>
<feature type="region of interest" description="Disordered" evidence="1">
    <location>
        <begin position="1"/>
        <end position="22"/>
    </location>
</feature>